<organism evidence="1 2">
    <name type="scientific">Perkinsus chesapeaki</name>
    <name type="common">Clam parasite</name>
    <name type="synonym">Perkinsus andrewsi</name>
    <dbReference type="NCBI Taxonomy" id="330153"/>
    <lineage>
        <taxon>Eukaryota</taxon>
        <taxon>Sar</taxon>
        <taxon>Alveolata</taxon>
        <taxon>Perkinsozoa</taxon>
        <taxon>Perkinsea</taxon>
        <taxon>Perkinsida</taxon>
        <taxon>Perkinsidae</taxon>
        <taxon>Perkinsus</taxon>
    </lineage>
</organism>
<evidence type="ECO:0000313" key="2">
    <source>
        <dbReference type="Proteomes" id="UP000591131"/>
    </source>
</evidence>
<dbReference type="AlphaFoldDB" id="A0A7J6N2X7"/>
<protein>
    <submittedName>
        <fullName evidence="1">Uncharacterized protein</fullName>
    </submittedName>
</protein>
<accession>A0A7J6N2X7</accession>
<name>A0A7J6N2X7_PERCH</name>
<reference evidence="1 2" key="1">
    <citation type="submission" date="2020-04" db="EMBL/GenBank/DDBJ databases">
        <title>Perkinsus chesapeaki whole genome sequence.</title>
        <authorList>
            <person name="Bogema D.R."/>
        </authorList>
    </citation>
    <scope>NUCLEOTIDE SEQUENCE [LARGE SCALE GENOMIC DNA]</scope>
    <source>
        <strain evidence="1">ATCC PRA-425</strain>
    </source>
</reference>
<sequence length="164" mass="18206">MHLKSQELREKLAATFVKFLTAPPRQCSAILLVKDAFEAHMLDSWGDQAKEIAKRKSLVLNPMCNGRVEFVTIILPLVETIGVLRRLIEVHSPPDSTFIFIRSSEEDTSVKQRFALRSQGYHVIPLAAMPPDGDLAPAIRAHLELVANSAAAALWTRLVRALGK</sequence>
<comment type="caution">
    <text evidence="1">The sequence shown here is derived from an EMBL/GenBank/DDBJ whole genome shotgun (WGS) entry which is preliminary data.</text>
</comment>
<gene>
    <name evidence="1" type="ORF">FOL47_005375</name>
</gene>
<keyword evidence="2" id="KW-1185">Reference proteome</keyword>
<proteinExistence type="predicted"/>
<evidence type="ECO:0000313" key="1">
    <source>
        <dbReference type="EMBL" id="KAF4678096.1"/>
    </source>
</evidence>
<dbReference type="EMBL" id="JAAPAO010000003">
    <property type="protein sequence ID" value="KAF4678096.1"/>
    <property type="molecule type" value="Genomic_DNA"/>
</dbReference>
<dbReference type="Proteomes" id="UP000591131">
    <property type="component" value="Unassembled WGS sequence"/>
</dbReference>